<keyword evidence="1 3" id="KW-0694">RNA-binding</keyword>
<comment type="caution">
    <text evidence="9">The sequence shown here is derived from an EMBL/GenBank/DDBJ whole genome shotgun (WGS) entry which is preliminary data.</text>
</comment>
<feature type="compositionally biased region" description="Polar residues" evidence="6">
    <location>
        <begin position="489"/>
        <end position="518"/>
    </location>
</feature>
<dbReference type="InterPro" id="IPR045137">
    <property type="entry name" value="RBM26/27"/>
</dbReference>
<dbReference type="SUPFAM" id="SSF54928">
    <property type="entry name" value="RNA-binding domain, RBD"/>
    <property type="match status" value="1"/>
</dbReference>
<gene>
    <name evidence="9" type="ORF">CUNI_LOCUS6394</name>
</gene>
<dbReference type="Gene3D" id="1.20.1390.10">
    <property type="entry name" value="PWI domain"/>
    <property type="match status" value="1"/>
</dbReference>
<evidence type="ECO:0000256" key="1">
    <source>
        <dbReference type="ARBA" id="ARBA00022884"/>
    </source>
</evidence>
<dbReference type="PROSITE" id="PS50103">
    <property type="entry name" value="ZF_C3H1"/>
    <property type="match status" value="1"/>
</dbReference>
<keyword evidence="10" id="KW-1185">Reference proteome</keyword>
<feature type="compositionally biased region" description="Basic and acidic residues" evidence="6">
    <location>
        <begin position="152"/>
        <end position="383"/>
    </location>
</feature>
<dbReference type="GO" id="GO:0003723">
    <property type="term" value="F:RNA binding"/>
    <property type="evidence" value="ECO:0007669"/>
    <property type="project" value="UniProtKB-UniRule"/>
</dbReference>
<evidence type="ECO:0000259" key="7">
    <source>
        <dbReference type="PROSITE" id="PS50102"/>
    </source>
</evidence>
<feature type="region of interest" description="Disordered" evidence="6">
    <location>
        <begin position="1060"/>
        <end position="1089"/>
    </location>
</feature>
<dbReference type="InterPro" id="IPR000504">
    <property type="entry name" value="RRM_dom"/>
</dbReference>
<sequence>MIIEQVDALKVWLTNKLSPICDAEPSALAKYVCALVKKDKHEQDLRDICVDQLDVFLQQNTKPFVDELFEVLKTKIYIPPVTETKPRPPPPIAVVKADSKSPSHQAGKEKDDGQKKKVSEISSTTDDKENKDTSVTAPEISTTVTLSNVKEPTGESRTIKDPPREVREPRATSRDARDKERDEELSRDRRDSWKDDRSREGIRDSRDRFRDSRDGIRDARDIVRDGRDGIRDTREGFRDARDGIKDSRDGLRDSRDGVKDAKEEIRDARDIIKDSKDGIRDSREGIRDSKDGTKDSREGIRDLRDGNRDLRDGNRDTKDGIRDSRDSVKDTRDGIRETKDGIRDARDIIRDRERDKLDLKQDTREVREPRDRDFRDRDRDRDFRRRRSRSRSYSPRRRDFDADRRRRFEERPRYSPDRRWGRRRSYSRSPRRNRSPLDRNIGRARSRSPRVRSRSPRYRPFKSRTRSRSRSPRHRSWSRPGSGIRTRTKSPSNTRQPDSRGSTPLQDNDFISSSTNDLPTVTSIVGYRPLGEDRVDGRLPPVHFDGPPPAIVHGGRVHCQNFEEKGFCMLGDVCPYDHGSDPVVLEDMSIPSVLPGAPNTGGFVPPDMRVPPPGHPAVRMNLQRPPPLHVEPYLPEAPGLNKLPYLRLPPPDLRQPPPGLLHNRPPPQADHFYMSRREVVINHPPPLLDDGGDLIELATTAPDKEPSRIVIPAKRPYSAISSDPNAVNIGPPPPRMALVNQTSLMFENAPLLQPPFPNTDPASTQALPMPRPQFRPSGSLTLEVWKIPHEYNNIAKLNEHFGKFGNLTNIQVKFQGDPGAALITYSNSSEANAAYRSPEPVFNNRFIKLFWHNAEKQINLDGETDSPVVVTVGEDGRNVQIQQTTVTGGRVGDGIDHPPLMLPVRPSIPPAHKLQLDNTKAKPNSSTPLARQMRLQPTLSIVYTSSIGNLKKTVFNPSATTNTMAKSKSTTPIVSPTAMKTADHVSRMEAISRIEEERKLAAIKQAELEQKRQELLAKQIQQQKILLDTLEKKKATMSEEEKKDLWKALRTISDAIDKVKYSTGAKRPQPTTFQPPAPDQFKYVSSHEQ</sequence>
<accession>A0A8S3Z2I3</accession>
<evidence type="ECO:0000256" key="4">
    <source>
        <dbReference type="PROSITE-ProRule" id="PRU00723"/>
    </source>
</evidence>
<keyword evidence="4" id="KW-0862">Zinc</keyword>
<dbReference type="PANTHER" id="PTHR14398:SF0">
    <property type="entry name" value="ZINC FINGER PROTEIN SWM"/>
    <property type="match status" value="1"/>
</dbReference>
<feature type="compositionally biased region" description="Polar residues" evidence="6">
    <location>
        <begin position="133"/>
        <end position="150"/>
    </location>
</feature>
<feature type="compositionally biased region" description="Basic and acidic residues" evidence="6">
    <location>
        <begin position="97"/>
        <end position="132"/>
    </location>
</feature>
<evidence type="ECO:0008006" key="11">
    <source>
        <dbReference type="Google" id="ProtNLM"/>
    </source>
</evidence>
<proteinExistence type="predicted"/>
<feature type="compositionally biased region" description="Basic residues" evidence="6">
    <location>
        <begin position="420"/>
        <end position="434"/>
    </location>
</feature>
<evidence type="ECO:0000256" key="5">
    <source>
        <dbReference type="SAM" id="Coils"/>
    </source>
</evidence>
<dbReference type="FunFam" id="3.30.70.330:FF:000208">
    <property type="entry name" value="RNA-binding protein 27 isoform X2"/>
    <property type="match status" value="1"/>
</dbReference>
<evidence type="ECO:0000256" key="2">
    <source>
        <dbReference type="ARBA" id="ARBA00043866"/>
    </source>
</evidence>
<feature type="non-terminal residue" evidence="9">
    <location>
        <position position="1089"/>
    </location>
</feature>
<evidence type="ECO:0000256" key="3">
    <source>
        <dbReference type="PROSITE-ProRule" id="PRU00176"/>
    </source>
</evidence>
<dbReference type="InterPro" id="IPR002483">
    <property type="entry name" value="PWI_dom"/>
</dbReference>
<dbReference type="PROSITE" id="PS50102">
    <property type="entry name" value="RRM"/>
    <property type="match status" value="1"/>
</dbReference>
<feature type="compositionally biased region" description="Basic and acidic residues" evidence="6">
    <location>
        <begin position="396"/>
        <end position="419"/>
    </location>
</feature>
<dbReference type="GO" id="GO:0005634">
    <property type="term" value="C:nucleus"/>
    <property type="evidence" value="ECO:0007669"/>
    <property type="project" value="TreeGrafter"/>
</dbReference>
<protein>
    <recommendedName>
        <fullName evidence="11">RNA-binding protein 26</fullName>
    </recommendedName>
</protein>
<dbReference type="InterPro" id="IPR012677">
    <property type="entry name" value="Nucleotide-bd_a/b_plait_sf"/>
</dbReference>
<dbReference type="Gene3D" id="3.30.70.330">
    <property type="match status" value="1"/>
</dbReference>
<keyword evidence="5" id="KW-0175">Coiled coil</keyword>
<dbReference type="AlphaFoldDB" id="A0A8S3Z2I3"/>
<feature type="zinc finger region" description="C3H1-type" evidence="4">
    <location>
        <begin position="554"/>
        <end position="581"/>
    </location>
</feature>
<evidence type="ECO:0000313" key="9">
    <source>
        <dbReference type="EMBL" id="CAG5120836.1"/>
    </source>
</evidence>
<dbReference type="OrthoDB" id="443401at2759"/>
<reference evidence="9" key="1">
    <citation type="submission" date="2021-04" db="EMBL/GenBank/DDBJ databases">
        <authorList>
            <consortium name="Molecular Ecology Group"/>
        </authorList>
    </citation>
    <scope>NUCLEOTIDE SEQUENCE</scope>
</reference>
<evidence type="ECO:0000313" key="10">
    <source>
        <dbReference type="Proteomes" id="UP000678393"/>
    </source>
</evidence>
<organism evidence="9 10">
    <name type="scientific">Candidula unifasciata</name>
    <dbReference type="NCBI Taxonomy" id="100452"/>
    <lineage>
        <taxon>Eukaryota</taxon>
        <taxon>Metazoa</taxon>
        <taxon>Spiralia</taxon>
        <taxon>Lophotrochozoa</taxon>
        <taxon>Mollusca</taxon>
        <taxon>Gastropoda</taxon>
        <taxon>Heterobranchia</taxon>
        <taxon>Euthyneura</taxon>
        <taxon>Panpulmonata</taxon>
        <taxon>Eupulmonata</taxon>
        <taxon>Stylommatophora</taxon>
        <taxon>Helicina</taxon>
        <taxon>Helicoidea</taxon>
        <taxon>Geomitridae</taxon>
        <taxon>Candidula</taxon>
    </lineage>
</organism>
<evidence type="ECO:0000259" key="8">
    <source>
        <dbReference type="PROSITE" id="PS50103"/>
    </source>
</evidence>
<name>A0A8S3Z2I3_9EUPU</name>
<dbReference type="Pfam" id="PF01480">
    <property type="entry name" value="PWI"/>
    <property type="match status" value="1"/>
</dbReference>
<feature type="domain" description="C3H1-type" evidence="8">
    <location>
        <begin position="554"/>
        <end position="581"/>
    </location>
</feature>
<dbReference type="InterPro" id="IPR000571">
    <property type="entry name" value="Znf_CCCH"/>
</dbReference>
<evidence type="ECO:0000256" key="6">
    <source>
        <dbReference type="SAM" id="MobiDB-lite"/>
    </source>
</evidence>
<feature type="compositionally biased region" description="Basic residues" evidence="6">
    <location>
        <begin position="442"/>
        <end position="477"/>
    </location>
</feature>
<feature type="coiled-coil region" evidence="5">
    <location>
        <begin position="991"/>
        <end position="1040"/>
    </location>
</feature>
<dbReference type="PANTHER" id="PTHR14398">
    <property type="entry name" value="RNA RECOGNITION RRM/RNP DOMAIN"/>
    <property type="match status" value="1"/>
</dbReference>
<keyword evidence="4" id="KW-0479">Metal-binding</keyword>
<comment type="function">
    <text evidence="2">May be involved in the turnover of nuclear polyadenylated (pA+) RNA.</text>
</comment>
<dbReference type="EMBL" id="CAJHNH020000974">
    <property type="protein sequence ID" value="CAG5120836.1"/>
    <property type="molecule type" value="Genomic_DNA"/>
</dbReference>
<dbReference type="Proteomes" id="UP000678393">
    <property type="component" value="Unassembled WGS sequence"/>
</dbReference>
<feature type="region of interest" description="Disordered" evidence="6">
    <location>
        <begin position="80"/>
        <end position="518"/>
    </location>
</feature>
<keyword evidence="4" id="KW-0863">Zinc-finger</keyword>
<feature type="domain" description="RRM" evidence="7">
    <location>
        <begin position="780"/>
        <end position="865"/>
    </location>
</feature>
<dbReference type="CDD" id="cd12257">
    <property type="entry name" value="RRM1_RBM26_like"/>
    <property type="match status" value="1"/>
</dbReference>
<dbReference type="GO" id="GO:0008270">
    <property type="term" value="F:zinc ion binding"/>
    <property type="evidence" value="ECO:0007669"/>
    <property type="project" value="UniProtKB-KW"/>
</dbReference>
<dbReference type="InterPro" id="IPR035979">
    <property type="entry name" value="RBD_domain_sf"/>
</dbReference>